<sequence length="492" mass="54293">MPERDPVREPELVATYWIGEQEMGDAVKNGLKELAQRFPNAPRELRVLPPRHPGPTGRQQWQELMEGYARDAGEQGYRLVHLPDIADKLAHGLDRTKYTSDTLKDIYGMEAANAGHISTKDLSFYLGMGAETGLHVDLSHHHMRDSEWEAVQRSPNFNPAAVAPIDFSTAELKIVDLSHGEDALIRNPLSSEYQSTPERFDAAGIEPEYVRHLDAFAVYAREGTRGQQFGQAAANQYIGYLAKMAQDEVSKQNVAFRDQDGHTRFRPTRITLTNDNLLAAKYNPGDPRREDIIGRMNINAAIDAAHLVYGRPRTPDSQGPGRAPRVDPQVWDAITMQAFEVNGARVLPQLGLTKVSQNSWRSSDQRDPMDLGKTLAGDKVTLVQATNMGVAEAARAASNPGLSAASRAELKKLSEPSRIPYEVRYSSSADNSPRRTPSPAGEKGMSVEQLRQDVANMSMPRTPSPERPNASANVAAQPTHQPVKRSATGPRR</sequence>
<dbReference type="AlphaFoldDB" id="A0A367EJI2"/>
<dbReference type="EMBL" id="QOIM01000034">
    <property type="protein sequence ID" value="RCG18123.1"/>
    <property type="molecule type" value="Genomic_DNA"/>
</dbReference>
<feature type="region of interest" description="Disordered" evidence="1">
    <location>
        <begin position="421"/>
        <end position="492"/>
    </location>
</feature>
<evidence type="ECO:0000313" key="3">
    <source>
        <dbReference type="Proteomes" id="UP000253507"/>
    </source>
</evidence>
<protein>
    <submittedName>
        <fullName evidence="2">Uncharacterized protein</fullName>
    </submittedName>
</protein>
<name>A0A367EJI2_9ACTN</name>
<feature type="compositionally biased region" description="Polar residues" evidence="1">
    <location>
        <begin position="425"/>
        <end position="435"/>
    </location>
</feature>
<accession>A0A367EJI2</accession>
<feature type="compositionally biased region" description="Polar residues" evidence="1">
    <location>
        <begin position="470"/>
        <end position="480"/>
    </location>
</feature>
<dbReference type="OrthoDB" id="3974765at2"/>
<gene>
    <name evidence="2" type="ORF">DQ392_15820</name>
</gene>
<dbReference type="Proteomes" id="UP000253507">
    <property type="component" value="Unassembled WGS sequence"/>
</dbReference>
<proteinExistence type="predicted"/>
<organism evidence="2 3">
    <name type="scientific">Streptomyces reniochalinae</name>
    <dbReference type="NCBI Taxonomy" id="2250578"/>
    <lineage>
        <taxon>Bacteria</taxon>
        <taxon>Bacillati</taxon>
        <taxon>Actinomycetota</taxon>
        <taxon>Actinomycetes</taxon>
        <taxon>Kitasatosporales</taxon>
        <taxon>Streptomycetaceae</taxon>
        <taxon>Streptomyces</taxon>
    </lineage>
</organism>
<dbReference type="RefSeq" id="WP_114016237.1">
    <property type="nucleotide sequence ID" value="NZ_QOIM01000034.1"/>
</dbReference>
<evidence type="ECO:0000313" key="2">
    <source>
        <dbReference type="EMBL" id="RCG18123.1"/>
    </source>
</evidence>
<evidence type="ECO:0000256" key="1">
    <source>
        <dbReference type="SAM" id="MobiDB-lite"/>
    </source>
</evidence>
<comment type="caution">
    <text evidence="2">The sequence shown here is derived from an EMBL/GenBank/DDBJ whole genome shotgun (WGS) entry which is preliminary data.</text>
</comment>
<reference evidence="2 3" key="1">
    <citation type="submission" date="2018-06" db="EMBL/GenBank/DDBJ databases">
        <title>Streptomyces reniochalinae sp. nov. and Streptomyces diacarnus sp. nov. from marine sponges.</title>
        <authorList>
            <person name="Li L."/>
        </authorList>
    </citation>
    <scope>NUCLEOTIDE SEQUENCE [LARGE SCALE GENOMIC DNA]</scope>
    <source>
        <strain evidence="2 3">LHW50302</strain>
    </source>
</reference>
<keyword evidence="3" id="KW-1185">Reference proteome</keyword>